<dbReference type="EMBL" id="JBEVCJ010000002">
    <property type="protein sequence ID" value="MET1253927.1"/>
    <property type="molecule type" value="Genomic_DNA"/>
</dbReference>
<dbReference type="InterPro" id="IPR008778">
    <property type="entry name" value="Pirin_C_dom"/>
</dbReference>
<organism evidence="5 6">
    <name type="scientific">Aliikangiella maris</name>
    <dbReference type="NCBI Taxonomy" id="3162458"/>
    <lineage>
        <taxon>Bacteria</taxon>
        <taxon>Pseudomonadati</taxon>
        <taxon>Pseudomonadota</taxon>
        <taxon>Gammaproteobacteria</taxon>
        <taxon>Oceanospirillales</taxon>
        <taxon>Pleioneaceae</taxon>
        <taxon>Aliikangiella</taxon>
    </lineage>
</organism>
<dbReference type="CDD" id="cd02247">
    <property type="entry name" value="cupin_pirin_C"/>
    <property type="match status" value="1"/>
</dbReference>
<comment type="similarity">
    <text evidence="1 2">Belongs to the pirin family.</text>
</comment>
<feature type="domain" description="Pirin C-terminal" evidence="4">
    <location>
        <begin position="197"/>
        <end position="302"/>
    </location>
</feature>
<keyword evidence="6" id="KW-1185">Reference proteome</keyword>
<dbReference type="PIRSF" id="PIRSF006232">
    <property type="entry name" value="Pirin"/>
    <property type="match status" value="1"/>
</dbReference>
<dbReference type="PANTHER" id="PTHR13903:SF8">
    <property type="entry name" value="PIRIN"/>
    <property type="match status" value="1"/>
</dbReference>
<dbReference type="Proteomes" id="UP001548189">
    <property type="component" value="Unassembled WGS sequence"/>
</dbReference>
<reference evidence="5 6" key="1">
    <citation type="submission" date="2024-06" db="EMBL/GenBank/DDBJ databases">
        <authorList>
            <person name="Li F."/>
        </authorList>
    </citation>
    <scope>NUCLEOTIDE SEQUENCE [LARGE SCALE GENOMIC DNA]</scope>
    <source>
        <strain evidence="5 6">GXAS 311</strain>
    </source>
</reference>
<dbReference type="Pfam" id="PF05726">
    <property type="entry name" value="Pirin_C"/>
    <property type="match status" value="1"/>
</dbReference>
<proteinExistence type="inferred from homology"/>
<protein>
    <submittedName>
        <fullName evidence="5">Pirin family protein</fullName>
    </submittedName>
</protein>
<evidence type="ECO:0000256" key="2">
    <source>
        <dbReference type="RuleBase" id="RU003457"/>
    </source>
</evidence>
<comment type="caution">
    <text evidence="5">The sequence shown here is derived from an EMBL/GenBank/DDBJ whole genome shotgun (WGS) entry which is preliminary data.</text>
</comment>
<evidence type="ECO:0000259" key="3">
    <source>
        <dbReference type="Pfam" id="PF02678"/>
    </source>
</evidence>
<dbReference type="RefSeq" id="WP_353873475.1">
    <property type="nucleotide sequence ID" value="NZ_JBEVCJ010000002.1"/>
</dbReference>
<dbReference type="CDD" id="cd02909">
    <property type="entry name" value="cupin_pirin_N"/>
    <property type="match status" value="1"/>
</dbReference>
<feature type="domain" description="Pirin N-terminal" evidence="3">
    <location>
        <begin position="36"/>
        <end position="135"/>
    </location>
</feature>
<dbReference type="Pfam" id="PF02678">
    <property type="entry name" value="Pirin"/>
    <property type="match status" value="1"/>
</dbReference>
<dbReference type="Gene3D" id="2.60.120.10">
    <property type="entry name" value="Jelly Rolls"/>
    <property type="match status" value="2"/>
</dbReference>
<evidence type="ECO:0000259" key="4">
    <source>
        <dbReference type="Pfam" id="PF05726"/>
    </source>
</evidence>
<dbReference type="InterPro" id="IPR014710">
    <property type="entry name" value="RmlC-like_jellyroll"/>
</dbReference>
<evidence type="ECO:0000313" key="6">
    <source>
        <dbReference type="Proteomes" id="UP001548189"/>
    </source>
</evidence>
<name>A0ABV2BQR4_9GAMM</name>
<dbReference type="InterPro" id="IPR011051">
    <property type="entry name" value="RmlC_Cupin_sf"/>
</dbReference>
<dbReference type="InterPro" id="IPR003829">
    <property type="entry name" value="Pirin_N_dom"/>
</dbReference>
<sequence length="303" mass="33115">MTIVKLNSDTTKPEVVAKEVVRVIQGIPAADGDGVQLTRIIGSPDLNQLDPFLLFDAFGSDQPQEYIGGFPPHPHRGFETVTYMLAGKMRHKDSTGRAGVIETGGVQWMTAGRGIIHSEMPEQTEGLLAGFQLWVNLPAEQKMTPPNYQEFSADKIPLEVINNPHTGKSTGTIKVIAGDTGSGIKGAVKNDFVKPFYWDVNLTESFDFHWPVPANHNSFIYVIEGEVLVGAQQKPVSAKQMAVLGEGDKLTVRAKKSTHAGSRFLFISAQPLNEPVERAGPFVMNTREQINQAFADYQAGRLA</sequence>
<dbReference type="InterPro" id="IPR012093">
    <property type="entry name" value="Pirin"/>
</dbReference>
<evidence type="ECO:0000313" key="5">
    <source>
        <dbReference type="EMBL" id="MET1253927.1"/>
    </source>
</evidence>
<gene>
    <name evidence="5" type="ORF">ABVT43_02195</name>
</gene>
<evidence type="ECO:0000256" key="1">
    <source>
        <dbReference type="ARBA" id="ARBA00008416"/>
    </source>
</evidence>
<dbReference type="SUPFAM" id="SSF51182">
    <property type="entry name" value="RmlC-like cupins"/>
    <property type="match status" value="1"/>
</dbReference>
<dbReference type="PANTHER" id="PTHR13903">
    <property type="entry name" value="PIRIN-RELATED"/>
    <property type="match status" value="1"/>
</dbReference>
<accession>A0ABV2BQR4</accession>